<dbReference type="PATRIC" id="fig|1671680.3.peg.2910"/>
<keyword evidence="2 4" id="KW-0378">Hydrolase</keyword>
<dbReference type="InterPro" id="IPR019800">
    <property type="entry name" value="Glyco_hydro_3_AS"/>
</dbReference>
<dbReference type="InterPro" id="IPR002772">
    <property type="entry name" value="Glyco_hydro_3_C"/>
</dbReference>
<evidence type="ECO:0000313" key="7">
    <source>
        <dbReference type="EMBL" id="KZX20181.1"/>
    </source>
</evidence>
<dbReference type="EC" id="3.2.1.21" evidence="7"/>
<evidence type="ECO:0000256" key="5">
    <source>
        <dbReference type="SAM" id="MobiDB-lite"/>
    </source>
</evidence>
<feature type="domain" description="Fibronectin type III-like" evidence="6">
    <location>
        <begin position="580"/>
        <end position="650"/>
    </location>
</feature>
<accession>A0A166H979</accession>
<dbReference type="Pfam" id="PF01915">
    <property type="entry name" value="Glyco_hydro_3_C"/>
    <property type="match status" value="1"/>
</dbReference>
<dbReference type="AlphaFoldDB" id="A0A166H979"/>
<dbReference type="PRINTS" id="PR00133">
    <property type="entry name" value="GLHYDRLASE3"/>
</dbReference>
<feature type="region of interest" description="Disordered" evidence="5">
    <location>
        <begin position="745"/>
        <end position="822"/>
    </location>
</feature>
<evidence type="ECO:0000256" key="3">
    <source>
        <dbReference type="ARBA" id="ARBA00023277"/>
    </source>
</evidence>
<evidence type="ECO:0000256" key="4">
    <source>
        <dbReference type="RuleBase" id="RU361161"/>
    </source>
</evidence>
<dbReference type="SMART" id="SM01217">
    <property type="entry name" value="Fn3_like"/>
    <property type="match status" value="1"/>
</dbReference>
<dbReference type="GO" id="GO:0008422">
    <property type="term" value="F:beta-glucosidase activity"/>
    <property type="evidence" value="ECO:0007669"/>
    <property type="project" value="UniProtKB-EC"/>
</dbReference>
<dbReference type="InterPro" id="IPR017853">
    <property type="entry name" value="GH"/>
</dbReference>
<evidence type="ECO:0000256" key="2">
    <source>
        <dbReference type="ARBA" id="ARBA00022801"/>
    </source>
</evidence>
<dbReference type="InterPro" id="IPR036962">
    <property type="entry name" value="Glyco_hydro_3_N_sf"/>
</dbReference>
<keyword evidence="4 7" id="KW-0326">Glycosidase</keyword>
<proteinExistence type="inferred from homology"/>
<keyword evidence="3" id="KW-0119">Carbohydrate metabolism</keyword>
<dbReference type="SUPFAM" id="SSF51445">
    <property type="entry name" value="(Trans)glycosidases"/>
    <property type="match status" value="1"/>
</dbReference>
<name>A0A166H979_9MICO</name>
<dbReference type="PANTHER" id="PTHR42715">
    <property type="entry name" value="BETA-GLUCOSIDASE"/>
    <property type="match status" value="1"/>
</dbReference>
<evidence type="ECO:0000256" key="1">
    <source>
        <dbReference type="ARBA" id="ARBA00005336"/>
    </source>
</evidence>
<evidence type="ECO:0000313" key="8">
    <source>
        <dbReference type="Proteomes" id="UP000076717"/>
    </source>
</evidence>
<dbReference type="Gene3D" id="3.40.50.1700">
    <property type="entry name" value="Glycoside hydrolase family 3 C-terminal domain"/>
    <property type="match status" value="1"/>
</dbReference>
<dbReference type="SUPFAM" id="SSF52279">
    <property type="entry name" value="Beta-D-glucan exohydrolase, C-terminal domain"/>
    <property type="match status" value="1"/>
</dbReference>
<dbReference type="InterPro" id="IPR036881">
    <property type="entry name" value="Glyco_hydro_3_C_sf"/>
</dbReference>
<dbReference type="InterPro" id="IPR013783">
    <property type="entry name" value="Ig-like_fold"/>
</dbReference>
<dbReference type="InterPro" id="IPR050288">
    <property type="entry name" value="Cellulose_deg_GH3"/>
</dbReference>
<dbReference type="RefSeq" id="WP_068212602.1">
    <property type="nucleotide sequence ID" value="NZ_LIIN01000126.1"/>
</dbReference>
<comment type="caution">
    <text evidence="7">The sequence shown here is derived from an EMBL/GenBank/DDBJ whole genome shotgun (WGS) entry which is preliminary data.</text>
</comment>
<dbReference type="InterPro" id="IPR001764">
    <property type="entry name" value="Glyco_hydro_3_N"/>
</dbReference>
<keyword evidence="8" id="KW-1185">Reference proteome</keyword>
<feature type="compositionally biased region" description="Low complexity" evidence="5">
    <location>
        <begin position="792"/>
        <end position="805"/>
    </location>
</feature>
<dbReference type="Gene3D" id="2.60.40.10">
    <property type="entry name" value="Immunoglobulins"/>
    <property type="match status" value="1"/>
</dbReference>
<gene>
    <name evidence="7" type="primary">bglB_1</name>
    <name evidence="7" type="ORF">ACH61_02710</name>
</gene>
<protein>
    <submittedName>
        <fullName evidence="7">Thermostable beta-glucosidase B</fullName>
        <ecNumber evidence="7">3.2.1.21</ecNumber>
    </submittedName>
</protein>
<dbReference type="GO" id="GO:0005975">
    <property type="term" value="P:carbohydrate metabolic process"/>
    <property type="evidence" value="ECO:0007669"/>
    <property type="project" value="InterPro"/>
</dbReference>
<dbReference type="Proteomes" id="UP000076717">
    <property type="component" value="Unassembled WGS sequence"/>
</dbReference>
<dbReference type="PROSITE" id="PS00775">
    <property type="entry name" value="GLYCOSYL_HYDROL_F3"/>
    <property type="match status" value="1"/>
</dbReference>
<sequence>MTHADHLDDLTLEERAALTSGHSFWTTPAVERLGIPSITLTDGPHGVRLQRTGGDHLGLDDSEPATCFPPAVALGSTWDVDLARRVGVALGDEASALGVGVLLGPGINIKRSPLCGRNFEYFSEDPLVSGVLGSALVGGVQSRGVGASLKHFAANNQETDRLRVSADVDERPLREIYLRAFQRVVTEQQPWTVMCSYNRINGVLASENPWLLTSVLREEWGFEGLVVSDWGAVDDRVAGVAAGLDLEMPSSGGRNPARLVAAVRSGELDEAHVTTAARRTLELLDRVAAGAGLAGAVDQEAHHELAREVASRAVVLLKNDDAVLPLAPRGSVAVIGEFARTPRYQGAGSSQIVPTRLDSALDALRGTLGERMVFAPGFTTDGSGDAAALREEAVAAAADADTVVLFLGLPAQEESEGFDRTHLELPAEQILLLDAVLERTPRAVVVLSNGGVVRTSGWHDRVPAIVEGWLLGQAGGGAIADVLTGAVNPSGRLTETIPLRLEDSPAHLGFPGAFGHVRYGEDVFVGYRGYDARAAEVAFPFGHGLSYTRFEYHGLVVEQREGGLRVRLEVSNEGGRDGREVVQVYTGLPGSAIPRAVRALAAFTVVDIPAGGAAEVVLDVPREELAYFHPGAGRWVVEGGEYTIEVGASSRDLRQSVRAEVEGDALALPLTASSTVAEWLAHPLAGARLRQVLSSGDGALGAAVTDPGMAALLGSMPLGRLAVFPGSPLTEEALDWLVEEARADAAVPDGRSRGAAPGTPLRGRARPSRRPSARRTRHSAAADPGGPRSGARRAAGPRGRTPSARPRQRERSAPARRRGPPR</sequence>
<dbReference type="EMBL" id="LIIN01000126">
    <property type="protein sequence ID" value="KZX20181.1"/>
    <property type="molecule type" value="Genomic_DNA"/>
</dbReference>
<evidence type="ECO:0000259" key="6">
    <source>
        <dbReference type="SMART" id="SM01217"/>
    </source>
</evidence>
<dbReference type="PANTHER" id="PTHR42715:SF10">
    <property type="entry name" value="BETA-GLUCOSIDASE"/>
    <property type="match status" value="1"/>
</dbReference>
<reference evidence="7 8" key="1">
    <citation type="submission" date="2015-08" db="EMBL/GenBank/DDBJ databases">
        <title>Draft Genome Sequence of Rathayibacter sp. Strain VKM Ac-2596 Isolated from Leaf Gall Induced by Plant-Parasitic Nematodes.</title>
        <authorList>
            <person name="Vasilenko O.V."/>
            <person name="Starodumova I.P."/>
            <person name="Tarlachkov S.V."/>
            <person name="Dorofeeva L.V."/>
            <person name="Evtushenko L.I."/>
        </authorList>
    </citation>
    <scope>NUCLEOTIDE SEQUENCE [LARGE SCALE GENOMIC DNA]</scope>
    <source>
        <strain evidence="7 8">VKM Ac-2596</strain>
    </source>
</reference>
<dbReference type="Pfam" id="PF14310">
    <property type="entry name" value="Fn3-like"/>
    <property type="match status" value="1"/>
</dbReference>
<organism evidence="7 8">
    <name type="scientific">Rathayibacter tanaceti</name>
    <dbReference type="NCBI Taxonomy" id="1671680"/>
    <lineage>
        <taxon>Bacteria</taxon>
        <taxon>Bacillati</taxon>
        <taxon>Actinomycetota</taxon>
        <taxon>Actinomycetes</taxon>
        <taxon>Micrococcales</taxon>
        <taxon>Microbacteriaceae</taxon>
        <taxon>Rathayibacter</taxon>
    </lineage>
</organism>
<dbReference type="Gene3D" id="3.20.20.300">
    <property type="entry name" value="Glycoside hydrolase, family 3, N-terminal domain"/>
    <property type="match status" value="1"/>
</dbReference>
<dbReference type="Pfam" id="PF00933">
    <property type="entry name" value="Glyco_hydro_3"/>
    <property type="match status" value="1"/>
</dbReference>
<feature type="compositionally biased region" description="Basic residues" evidence="5">
    <location>
        <begin position="763"/>
        <end position="778"/>
    </location>
</feature>
<comment type="similarity">
    <text evidence="1 4">Belongs to the glycosyl hydrolase 3 family.</text>
</comment>
<dbReference type="InterPro" id="IPR026891">
    <property type="entry name" value="Fn3-like"/>
</dbReference>